<dbReference type="InterPro" id="IPR024176">
    <property type="entry name" value="Citrate_synthase_bac-typ"/>
</dbReference>
<dbReference type="InterPro" id="IPR016142">
    <property type="entry name" value="Citrate_synth-like_lrg_a-sub"/>
</dbReference>
<keyword evidence="9" id="KW-0012">Acyltransferase</keyword>
<reference evidence="9 10" key="1">
    <citation type="journal article" date="2010" name="BMC Genomics">
        <title>Comparative genomics and proteomics of Helicobacter mustelae, an ulcerogenic and carcinogenic gastric pathogen.</title>
        <authorList>
            <person name="O'Toole P.W."/>
            <person name="Snelling W.J."/>
            <person name="Canchaya C."/>
            <person name="Forde B.M."/>
            <person name="Hardie K.R."/>
            <person name="Josenhans C."/>
            <person name="Graham R.L.J."/>
            <person name="McMullan G."/>
            <person name="Parkhill J."/>
            <person name="Belda E."/>
            <person name="Bentley S.D."/>
        </authorList>
    </citation>
    <scope>NUCLEOTIDE SEQUENCE [LARGE SCALE GENOMIC DNA]</scope>
    <source>
        <strain evidence="10">ATCC 43772 / LMG 18044 / NCTC 12198 / 12198</strain>
    </source>
</reference>
<dbReference type="Proteomes" id="UP000001522">
    <property type="component" value="Chromosome"/>
</dbReference>
<feature type="active site" evidence="7">
    <location>
        <position position="341"/>
    </location>
</feature>
<comment type="catalytic activity">
    <reaction evidence="5">
        <text>oxaloacetate + acetyl-CoA + H2O = citrate + CoA + H(+)</text>
        <dbReference type="Rhea" id="RHEA:16845"/>
        <dbReference type="ChEBI" id="CHEBI:15377"/>
        <dbReference type="ChEBI" id="CHEBI:15378"/>
        <dbReference type="ChEBI" id="CHEBI:16452"/>
        <dbReference type="ChEBI" id="CHEBI:16947"/>
        <dbReference type="ChEBI" id="CHEBI:57287"/>
        <dbReference type="ChEBI" id="CHEBI:57288"/>
        <dbReference type="EC" id="2.3.3.16"/>
    </reaction>
</comment>
<dbReference type="EMBL" id="FN555004">
    <property type="protein sequence ID" value="CBG39724.1"/>
    <property type="molecule type" value="Genomic_DNA"/>
</dbReference>
<dbReference type="PANTHER" id="PTHR42871:SF1">
    <property type="entry name" value="CITRATE SYNTHASE"/>
    <property type="match status" value="1"/>
</dbReference>
<evidence type="ECO:0000256" key="2">
    <source>
        <dbReference type="ARBA" id="ARBA00010566"/>
    </source>
</evidence>
<proteinExistence type="inferred from homology"/>
<dbReference type="Gene3D" id="2.20.28.60">
    <property type="match status" value="1"/>
</dbReference>
<dbReference type="AlphaFoldDB" id="D3UGV3"/>
<protein>
    <recommendedName>
        <fullName evidence="6">Citrate synthase</fullName>
    </recommendedName>
</protein>
<dbReference type="Pfam" id="PF00285">
    <property type="entry name" value="Citrate_synt"/>
    <property type="match status" value="1"/>
</dbReference>
<dbReference type="InterPro" id="IPR002020">
    <property type="entry name" value="Citrate_synthase"/>
</dbReference>
<name>D3UGV3_HELM1</name>
<organism evidence="9 10">
    <name type="scientific">Helicobacter mustelae (strain ATCC 43772 / CCUG 25715 / CIP 103759 / LMG 18044 / NCTC 12198 / R85-136P)</name>
    <name type="common">Campylobacter mustelae</name>
    <dbReference type="NCBI Taxonomy" id="679897"/>
    <lineage>
        <taxon>Bacteria</taxon>
        <taxon>Pseudomonadati</taxon>
        <taxon>Campylobacterota</taxon>
        <taxon>Epsilonproteobacteria</taxon>
        <taxon>Campylobacterales</taxon>
        <taxon>Helicobacteraceae</taxon>
        <taxon>Helicobacter</taxon>
    </lineage>
</organism>
<comment type="similarity">
    <text evidence="2 6 8">Belongs to the citrate synthase family.</text>
</comment>
<evidence type="ECO:0000256" key="4">
    <source>
        <dbReference type="ARBA" id="ARBA00022679"/>
    </source>
</evidence>
<dbReference type="Gene3D" id="1.10.580.10">
    <property type="entry name" value="Citrate Synthase, domain 1"/>
    <property type="match status" value="1"/>
</dbReference>
<evidence type="ECO:0000256" key="6">
    <source>
        <dbReference type="PIRNR" id="PIRNR001369"/>
    </source>
</evidence>
<dbReference type="PANTHER" id="PTHR42871">
    <property type="entry name" value="CITRATE SYNTHASE"/>
    <property type="match status" value="1"/>
</dbReference>
<gene>
    <name evidence="9" type="primary">gltA</name>
    <name evidence="9" type="ordered locus">HMU04620</name>
</gene>
<evidence type="ECO:0000256" key="1">
    <source>
        <dbReference type="ARBA" id="ARBA00004751"/>
    </source>
</evidence>
<dbReference type="NCBIfam" id="NF004126">
    <property type="entry name" value="PRK05614.1"/>
    <property type="match status" value="1"/>
</dbReference>
<keyword evidence="10" id="KW-1185">Reference proteome</keyword>
<feature type="active site" evidence="7">
    <location>
        <position position="399"/>
    </location>
</feature>
<dbReference type="GO" id="GO:0006099">
    <property type="term" value="P:tricarboxylic acid cycle"/>
    <property type="evidence" value="ECO:0007669"/>
    <property type="project" value="UniProtKB-UniPathway"/>
</dbReference>
<keyword evidence="3" id="KW-0816">Tricarboxylic acid cycle</keyword>
<evidence type="ECO:0000313" key="10">
    <source>
        <dbReference type="Proteomes" id="UP000001522"/>
    </source>
</evidence>
<dbReference type="InterPro" id="IPR019810">
    <property type="entry name" value="Citrate_synthase_AS"/>
</dbReference>
<dbReference type="FunFam" id="1.10.230.10:FF:000002">
    <property type="entry name" value="Citrate synthase"/>
    <property type="match status" value="1"/>
</dbReference>
<dbReference type="STRING" id="679897.HMU04620"/>
<evidence type="ECO:0000313" key="9">
    <source>
        <dbReference type="EMBL" id="CBG39724.1"/>
    </source>
</evidence>
<comment type="pathway">
    <text evidence="1">Carbohydrate metabolism; tricarboxylic acid cycle; isocitrate from oxaloacetate: step 1/2.</text>
</comment>
<dbReference type="PIRSF" id="PIRSF001369">
    <property type="entry name" value="Citrate_synth"/>
    <property type="match status" value="1"/>
</dbReference>
<dbReference type="SUPFAM" id="SSF48256">
    <property type="entry name" value="Citrate synthase"/>
    <property type="match status" value="1"/>
</dbReference>
<dbReference type="PROSITE" id="PS00480">
    <property type="entry name" value="CITRATE_SYNTHASE"/>
    <property type="match status" value="1"/>
</dbReference>
<dbReference type="GO" id="GO:0036440">
    <property type="term" value="F:citrate synthase activity"/>
    <property type="evidence" value="ECO:0007669"/>
    <property type="project" value="UniProtKB-EC"/>
</dbReference>
<dbReference type="PRINTS" id="PR00143">
    <property type="entry name" value="CITRTSNTHASE"/>
</dbReference>
<evidence type="ECO:0000256" key="5">
    <source>
        <dbReference type="ARBA" id="ARBA00049288"/>
    </source>
</evidence>
<dbReference type="eggNOG" id="COG0372">
    <property type="taxonomic scope" value="Bacteria"/>
</dbReference>
<dbReference type="InterPro" id="IPR036969">
    <property type="entry name" value="Citrate_synthase_sf"/>
</dbReference>
<evidence type="ECO:0000256" key="7">
    <source>
        <dbReference type="PIRSR" id="PIRSR001369-1"/>
    </source>
</evidence>
<sequence>MAEFLSFCYYFYAFTYYKILQGVFMGSVTLINNETGQQFEFDLIDCTRGPKAINFSKLFETAGIFSYDPGYGSTAGCESTISYIDGQKGELFYKGIPIQEVVEKYKFIDVCKLLISDSAPKNAAESLEFDLELRHRGFLHEKLKRMFNFFPDKAHPMATLSALVSVLSTLYVDHRDEDMADDRGYQTMARRIIAKIPTMVAFCYRNSVGAPFINPDISKSYVENFLYMLRGYPHGRMKIGKHGEQEITALEIEALDKILTLHADHGQNASTTTVRNVASTGVHPYAAISSGISALWGHAHGGANEKVLRQLNEIGDIKNVDRYIARAKDKSDPFRLMGFGHRVYKNYDPRAKTLKKLKDELDKKGIKMNARLSEIAHKIEEVALNDEYFIQRGLYPNVDFYSGIILTALQIPTELFTPIFVMGRMPGWCAQLIEHHKNPSARITRPRQVYLGK</sequence>
<dbReference type="KEGG" id="hms:HMU04620"/>
<dbReference type="UniPathway" id="UPA00223">
    <property type="reaction ID" value="UER00717"/>
</dbReference>
<evidence type="ECO:0000256" key="3">
    <source>
        <dbReference type="ARBA" id="ARBA00022532"/>
    </source>
</evidence>
<accession>D3UGV3</accession>
<dbReference type="InterPro" id="IPR016143">
    <property type="entry name" value="Citrate_synth-like_sm_a-sub"/>
</dbReference>
<dbReference type="HOGENOM" id="CLU_025068_0_0_7"/>
<keyword evidence="4 6" id="KW-0808">Transferase</keyword>
<dbReference type="Gene3D" id="1.10.230.10">
    <property type="entry name" value="Cytochrome P450-Terp, domain 2"/>
    <property type="match status" value="1"/>
</dbReference>
<evidence type="ECO:0000256" key="8">
    <source>
        <dbReference type="RuleBase" id="RU003406"/>
    </source>
</evidence>